<dbReference type="EMBL" id="GFPF01002147">
    <property type="protein sequence ID" value="MAA13293.1"/>
    <property type="molecule type" value="Transcribed_RNA"/>
</dbReference>
<accession>A0A224YGF9</accession>
<protein>
    <submittedName>
        <fullName evidence="2">Uncharacterized protein</fullName>
    </submittedName>
</protein>
<evidence type="ECO:0000313" key="2">
    <source>
        <dbReference type="EMBL" id="MAA13293.1"/>
    </source>
</evidence>
<proteinExistence type="predicted"/>
<feature type="compositionally biased region" description="Polar residues" evidence="1">
    <location>
        <begin position="65"/>
        <end position="95"/>
    </location>
</feature>
<sequence>MPLRGSHHGHAHVGREVFDDNSPRCLIPRTSHLCQRQVIVRCTSLLLEKNFFALANKDAGRRQHNAPTSTSPLPGNTTHPTMHNSATTPPSSQPERPSPDPRAQPMAHPHTRHHCERQPGPQQSLSRPHLCASPVSCKTHTLVRNRTPNNAQTNDRNYFCF</sequence>
<reference evidence="2" key="1">
    <citation type="journal article" date="2017" name="Parasit. Vectors">
        <title>Sialotranscriptomics of Rhipicephalus zambeziensis reveals intricate expression profiles of secretory proteins and suggests tight temporal transcriptional regulation during blood-feeding.</title>
        <authorList>
            <person name="de Castro M.H."/>
            <person name="de Klerk D."/>
            <person name="Pienaar R."/>
            <person name="Rees D.J.G."/>
            <person name="Mans B.J."/>
        </authorList>
    </citation>
    <scope>NUCLEOTIDE SEQUENCE</scope>
    <source>
        <tissue evidence="2">Salivary glands</tissue>
    </source>
</reference>
<feature type="region of interest" description="Disordered" evidence="1">
    <location>
        <begin position="58"/>
        <end position="129"/>
    </location>
</feature>
<dbReference type="AlphaFoldDB" id="A0A224YGF9"/>
<organism evidence="2">
    <name type="scientific">Rhipicephalus zambeziensis</name>
    <dbReference type="NCBI Taxonomy" id="60191"/>
    <lineage>
        <taxon>Eukaryota</taxon>
        <taxon>Metazoa</taxon>
        <taxon>Ecdysozoa</taxon>
        <taxon>Arthropoda</taxon>
        <taxon>Chelicerata</taxon>
        <taxon>Arachnida</taxon>
        <taxon>Acari</taxon>
        <taxon>Parasitiformes</taxon>
        <taxon>Ixodida</taxon>
        <taxon>Ixodoidea</taxon>
        <taxon>Ixodidae</taxon>
        <taxon>Rhipicephalinae</taxon>
        <taxon>Rhipicephalus</taxon>
        <taxon>Rhipicephalus</taxon>
    </lineage>
</organism>
<evidence type="ECO:0000256" key="1">
    <source>
        <dbReference type="SAM" id="MobiDB-lite"/>
    </source>
</evidence>
<name>A0A224YGF9_9ACAR</name>